<dbReference type="SMART" id="SM00680">
    <property type="entry name" value="CLIP"/>
    <property type="match status" value="1"/>
</dbReference>
<evidence type="ECO:0000256" key="1">
    <source>
        <dbReference type="ARBA" id="ARBA00004613"/>
    </source>
</evidence>
<evidence type="ECO:0000259" key="10">
    <source>
        <dbReference type="PROSITE" id="PS50240"/>
    </source>
</evidence>
<dbReference type="CDD" id="cd00190">
    <property type="entry name" value="Tryp_SPc"/>
    <property type="match status" value="1"/>
</dbReference>
<protein>
    <recommendedName>
        <fullName evidence="10">Peptidase S1 domain-containing protein</fullName>
    </recommendedName>
</protein>
<dbReference type="PROSITE" id="PS00135">
    <property type="entry name" value="TRYPSIN_SER"/>
    <property type="match status" value="1"/>
</dbReference>
<feature type="non-terminal residue" evidence="11">
    <location>
        <position position="1"/>
    </location>
</feature>
<evidence type="ECO:0000256" key="7">
    <source>
        <dbReference type="ARBA" id="ARBA00023157"/>
    </source>
</evidence>
<keyword evidence="4" id="KW-0732">Signal</keyword>
<proteinExistence type="inferred from homology"/>
<sequence length="324" mass="35618">TPKLESGHCRHLQHCILPEFADNYLAFLKYVCFIDGVYTGACCPDSRYPNSVTTSTYTIGTTTTPRATTALSQRGCGLNAKDGFGKRIVGGKPADPQEWPWMAALLLDGHEQNCGGVLYTRSHVLTAAHCVKPLIASEITVRLGEYTFDQKKDSLHRDFEVKSVQMHHLYNYETYENDIAILSLKGSVETFNDFIWPVCLPPADGYKYVNEKATVTGWGTIYHGGPKSKTLQEVTLPIWTNAECADAYDGTDIGDNFLCAGIKVVGGRDACQGDSGGPLQWKGSNGRWAVIGVVSWGIKCAEPGNPGVYTRVNNYMDWIKDNSI</sequence>
<evidence type="ECO:0000313" key="12">
    <source>
        <dbReference type="Proteomes" id="UP001497623"/>
    </source>
</evidence>
<keyword evidence="3 9" id="KW-0645">Protease</keyword>
<evidence type="ECO:0000256" key="5">
    <source>
        <dbReference type="ARBA" id="ARBA00022801"/>
    </source>
</evidence>
<evidence type="ECO:0000256" key="4">
    <source>
        <dbReference type="ARBA" id="ARBA00022729"/>
    </source>
</evidence>
<evidence type="ECO:0000256" key="9">
    <source>
        <dbReference type="RuleBase" id="RU363034"/>
    </source>
</evidence>
<dbReference type="PROSITE" id="PS00134">
    <property type="entry name" value="TRYPSIN_HIS"/>
    <property type="match status" value="1"/>
</dbReference>
<dbReference type="InterPro" id="IPR043504">
    <property type="entry name" value="Peptidase_S1_PA_chymotrypsin"/>
</dbReference>
<dbReference type="SUPFAM" id="SSF50494">
    <property type="entry name" value="Trypsin-like serine proteases"/>
    <property type="match status" value="1"/>
</dbReference>
<comment type="subcellular location">
    <subcellularLocation>
        <location evidence="1">Secreted</location>
    </subcellularLocation>
</comment>
<dbReference type="PANTHER" id="PTHR24264">
    <property type="entry name" value="TRYPSIN-RELATED"/>
    <property type="match status" value="1"/>
</dbReference>
<dbReference type="InterPro" id="IPR018114">
    <property type="entry name" value="TRYPSIN_HIS"/>
</dbReference>
<dbReference type="AlphaFoldDB" id="A0AAV2QUV2"/>
<feature type="domain" description="Peptidase S1" evidence="10">
    <location>
        <begin position="88"/>
        <end position="324"/>
    </location>
</feature>
<comment type="caution">
    <text evidence="11">The sequence shown here is derived from an EMBL/GenBank/DDBJ whole genome shotgun (WGS) entry which is preliminary data.</text>
</comment>
<dbReference type="GO" id="GO:0005615">
    <property type="term" value="C:extracellular space"/>
    <property type="evidence" value="ECO:0007669"/>
    <property type="project" value="TreeGrafter"/>
</dbReference>
<keyword evidence="5 9" id="KW-0378">Hydrolase</keyword>
<keyword evidence="2" id="KW-0964">Secreted</keyword>
<comment type="similarity">
    <text evidence="8">Belongs to the peptidase S1 family. CLIP subfamily.</text>
</comment>
<dbReference type="GO" id="GO:0004252">
    <property type="term" value="F:serine-type endopeptidase activity"/>
    <property type="evidence" value="ECO:0007669"/>
    <property type="project" value="InterPro"/>
</dbReference>
<dbReference type="InterPro" id="IPR022700">
    <property type="entry name" value="CLIP"/>
</dbReference>
<name>A0AAV2QUV2_MEGNR</name>
<keyword evidence="6 9" id="KW-0720">Serine protease</keyword>
<evidence type="ECO:0000256" key="2">
    <source>
        <dbReference type="ARBA" id="ARBA00022525"/>
    </source>
</evidence>
<dbReference type="InterPro" id="IPR050127">
    <property type="entry name" value="Serine_Proteases_S1"/>
</dbReference>
<keyword evidence="7" id="KW-1015">Disulfide bond</keyword>
<accession>A0AAV2QUV2</accession>
<dbReference type="SMART" id="SM00020">
    <property type="entry name" value="Tryp_SPc"/>
    <property type="match status" value="1"/>
</dbReference>
<evidence type="ECO:0000256" key="6">
    <source>
        <dbReference type="ARBA" id="ARBA00022825"/>
    </source>
</evidence>
<dbReference type="Gene3D" id="2.40.10.10">
    <property type="entry name" value="Trypsin-like serine proteases"/>
    <property type="match status" value="1"/>
</dbReference>
<dbReference type="Proteomes" id="UP001497623">
    <property type="component" value="Unassembled WGS sequence"/>
</dbReference>
<dbReference type="Pfam" id="PF00089">
    <property type="entry name" value="Trypsin"/>
    <property type="match status" value="1"/>
</dbReference>
<evidence type="ECO:0000313" key="11">
    <source>
        <dbReference type="EMBL" id="CAL4102202.1"/>
    </source>
</evidence>
<keyword evidence="12" id="KW-1185">Reference proteome</keyword>
<dbReference type="InterPro" id="IPR009003">
    <property type="entry name" value="Peptidase_S1_PA"/>
</dbReference>
<dbReference type="PRINTS" id="PR00722">
    <property type="entry name" value="CHYMOTRYPSIN"/>
</dbReference>
<dbReference type="InterPro" id="IPR001254">
    <property type="entry name" value="Trypsin_dom"/>
</dbReference>
<dbReference type="InterPro" id="IPR033116">
    <property type="entry name" value="TRYPSIN_SER"/>
</dbReference>
<gene>
    <name evidence="11" type="ORF">MNOR_LOCUS17207</name>
</gene>
<dbReference type="GO" id="GO:0006508">
    <property type="term" value="P:proteolysis"/>
    <property type="evidence" value="ECO:0007669"/>
    <property type="project" value="UniProtKB-KW"/>
</dbReference>
<dbReference type="InterPro" id="IPR001314">
    <property type="entry name" value="Peptidase_S1A"/>
</dbReference>
<dbReference type="FunFam" id="2.40.10.10:FF:000006">
    <property type="entry name" value="Serine proteinase stubble"/>
    <property type="match status" value="1"/>
</dbReference>
<reference evidence="11 12" key="1">
    <citation type="submission" date="2024-05" db="EMBL/GenBank/DDBJ databases">
        <authorList>
            <person name="Wallberg A."/>
        </authorList>
    </citation>
    <scope>NUCLEOTIDE SEQUENCE [LARGE SCALE GENOMIC DNA]</scope>
</reference>
<dbReference type="PANTHER" id="PTHR24264:SF65">
    <property type="entry name" value="SRCR DOMAIN-CONTAINING PROTEIN"/>
    <property type="match status" value="1"/>
</dbReference>
<evidence type="ECO:0000256" key="8">
    <source>
        <dbReference type="ARBA" id="ARBA00024195"/>
    </source>
</evidence>
<evidence type="ECO:0000256" key="3">
    <source>
        <dbReference type="ARBA" id="ARBA00022670"/>
    </source>
</evidence>
<dbReference type="PROSITE" id="PS50240">
    <property type="entry name" value="TRYPSIN_DOM"/>
    <property type="match status" value="1"/>
</dbReference>
<organism evidence="11 12">
    <name type="scientific">Meganyctiphanes norvegica</name>
    <name type="common">Northern krill</name>
    <name type="synonym">Thysanopoda norvegica</name>
    <dbReference type="NCBI Taxonomy" id="48144"/>
    <lineage>
        <taxon>Eukaryota</taxon>
        <taxon>Metazoa</taxon>
        <taxon>Ecdysozoa</taxon>
        <taxon>Arthropoda</taxon>
        <taxon>Crustacea</taxon>
        <taxon>Multicrustacea</taxon>
        <taxon>Malacostraca</taxon>
        <taxon>Eumalacostraca</taxon>
        <taxon>Eucarida</taxon>
        <taxon>Euphausiacea</taxon>
        <taxon>Euphausiidae</taxon>
        <taxon>Meganyctiphanes</taxon>
    </lineage>
</organism>
<dbReference type="EMBL" id="CAXKWB010011693">
    <property type="protein sequence ID" value="CAL4102202.1"/>
    <property type="molecule type" value="Genomic_DNA"/>
</dbReference>